<evidence type="ECO:0000313" key="2">
    <source>
        <dbReference type="Proteomes" id="UP000024404"/>
    </source>
</evidence>
<dbReference type="Proteomes" id="UP000024404">
    <property type="component" value="Unassembled WGS sequence"/>
</dbReference>
<name>A0A8R1XUJ4_ONCVO</name>
<reference evidence="2" key="1">
    <citation type="submission" date="2013-10" db="EMBL/GenBank/DDBJ databases">
        <title>Genome sequencing of Onchocerca volvulus.</title>
        <authorList>
            <person name="Cotton J."/>
            <person name="Tsai J."/>
            <person name="Stanley E."/>
            <person name="Tracey A."/>
            <person name="Holroyd N."/>
            <person name="Lustigman S."/>
            <person name="Berriman M."/>
        </authorList>
    </citation>
    <scope>NUCLEOTIDE SEQUENCE</scope>
</reference>
<dbReference type="AlphaFoldDB" id="A0A8R1XUJ4"/>
<accession>A0A8R1XUJ4</accession>
<keyword evidence="2" id="KW-1185">Reference proteome</keyword>
<proteinExistence type="predicted"/>
<reference evidence="1" key="2">
    <citation type="submission" date="2022-06" db="UniProtKB">
        <authorList>
            <consortium name="EnsemblMetazoa"/>
        </authorList>
    </citation>
    <scope>IDENTIFICATION</scope>
</reference>
<dbReference type="EnsemblMetazoa" id="OVOC3940.1">
    <property type="protein sequence ID" value="OVOC3940.1"/>
    <property type="gene ID" value="WBGene00240749"/>
</dbReference>
<evidence type="ECO:0000313" key="1">
    <source>
        <dbReference type="EnsemblMetazoa" id="OVOC3940.1"/>
    </source>
</evidence>
<sequence>MYIQKKTTYNINNVYSGYDYGMRDGVDQLIMWPHVKHFKMINLRSAISVIYRIHRKLSKTEINTLIKFQWISKRIEKYWQEMGRRGDGK</sequence>
<organism evidence="1 2">
    <name type="scientific">Onchocerca volvulus</name>
    <dbReference type="NCBI Taxonomy" id="6282"/>
    <lineage>
        <taxon>Eukaryota</taxon>
        <taxon>Metazoa</taxon>
        <taxon>Ecdysozoa</taxon>
        <taxon>Nematoda</taxon>
        <taxon>Chromadorea</taxon>
        <taxon>Rhabditida</taxon>
        <taxon>Spirurina</taxon>
        <taxon>Spiruromorpha</taxon>
        <taxon>Filarioidea</taxon>
        <taxon>Onchocercidae</taxon>
        <taxon>Onchocerca</taxon>
    </lineage>
</organism>
<protein>
    <submittedName>
        <fullName evidence="1">Uncharacterized protein</fullName>
    </submittedName>
</protein>
<dbReference type="EMBL" id="CMVM020000122">
    <property type="status" value="NOT_ANNOTATED_CDS"/>
    <property type="molecule type" value="Genomic_DNA"/>
</dbReference>